<dbReference type="InterPro" id="IPR050722">
    <property type="entry name" value="Pyruvate:ferred/Flavod_OxRd"/>
</dbReference>
<dbReference type="PANTHER" id="PTHR32154:SF0">
    <property type="entry name" value="PYRUVATE-FLAVODOXIN OXIDOREDUCTASE-RELATED"/>
    <property type="match status" value="1"/>
</dbReference>
<evidence type="ECO:0000259" key="3">
    <source>
        <dbReference type="Pfam" id="PF17147"/>
    </source>
</evidence>
<dbReference type="EMBL" id="BARV01007680">
    <property type="protein sequence ID" value="GAI11254.1"/>
    <property type="molecule type" value="Genomic_DNA"/>
</dbReference>
<comment type="caution">
    <text evidence="4">The sequence shown here is derived from an EMBL/GenBank/DDBJ whole genome shotgun (WGS) entry which is preliminary data.</text>
</comment>
<evidence type="ECO:0000313" key="4">
    <source>
        <dbReference type="EMBL" id="GAI11254.1"/>
    </source>
</evidence>
<dbReference type="SUPFAM" id="SSF52518">
    <property type="entry name" value="Thiamin diphosphate-binding fold (THDP-binding)"/>
    <property type="match status" value="1"/>
</dbReference>
<dbReference type="GO" id="GO:0006979">
    <property type="term" value="P:response to oxidative stress"/>
    <property type="evidence" value="ECO:0007669"/>
    <property type="project" value="TreeGrafter"/>
</dbReference>
<protein>
    <recommendedName>
        <fullName evidence="5">Pyruvate:ferredoxin oxidoreductase core domain-containing protein</fullName>
    </recommendedName>
</protein>
<dbReference type="FunFam" id="3.40.50.920:FF:000010">
    <property type="entry name" value="Pyruvate ferredoxin oxidoreductase, alpha subunit"/>
    <property type="match status" value="1"/>
</dbReference>
<dbReference type="InterPro" id="IPR029061">
    <property type="entry name" value="THDP-binding"/>
</dbReference>
<dbReference type="SUPFAM" id="SSF52922">
    <property type="entry name" value="TK C-terminal domain-like"/>
    <property type="match status" value="1"/>
</dbReference>
<dbReference type="GO" id="GO:0016491">
    <property type="term" value="F:oxidoreductase activity"/>
    <property type="evidence" value="ECO:0007669"/>
    <property type="project" value="UniProtKB-KW"/>
</dbReference>
<feature type="domain" description="Pyruvate flavodoxin/ferredoxin oxidoreductase pyrimidine binding" evidence="2">
    <location>
        <begin position="2"/>
        <end position="88"/>
    </location>
</feature>
<feature type="non-terminal residue" evidence="4">
    <location>
        <position position="1"/>
    </location>
</feature>
<accession>X1MXZ7</accession>
<keyword evidence="1" id="KW-0560">Oxidoreductase</keyword>
<name>X1MXZ7_9ZZZZ</name>
<dbReference type="Pfam" id="PF17147">
    <property type="entry name" value="PFOR_II"/>
    <property type="match status" value="1"/>
</dbReference>
<dbReference type="InterPro" id="IPR009014">
    <property type="entry name" value="Transketo_C/PFOR_II"/>
</dbReference>
<feature type="domain" description="Pyruvate:ferredoxin oxidoreductase core" evidence="3">
    <location>
        <begin position="113"/>
        <end position="215"/>
    </location>
</feature>
<dbReference type="Gene3D" id="3.40.50.970">
    <property type="match status" value="1"/>
</dbReference>
<evidence type="ECO:0008006" key="5">
    <source>
        <dbReference type="Google" id="ProtNLM"/>
    </source>
</evidence>
<dbReference type="InterPro" id="IPR033412">
    <property type="entry name" value="PFOR_II"/>
</dbReference>
<dbReference type="AlphaFoldDB" id="X1MXZ7"/>
<gene>
    <name evidence="4" type="ORF">S06H3_15593</name>
</gene>
<organism evidence="4">
    <name type="scientific">marine sediment metagenome</name>
    <dbReference type="NCBI Taxonomy" id="412755"/>
    <lineage>
        <taxon>unclassified sequences</taxon>
        <taxon>metagenomes</taxon>
        <taxon>ecological metagenomes</taxon>
    </lineage>
</organism>
<dbReference type="PANTHER" id="PTHR32154">
    <property type="entry name" value="PYRUVATE-FLAVODOXIN OXIDOREDUCTASE-RELATED"/>
    <property type="match status" value="1"/>
</dbReference>
<evidence type="ECO:0000259" key="2">
    <source>
        <dbReference type="Pfam" id="PF01855"/>
    </source>
</evidence>
<reference evidence="4" key="1">
    <citation type="journal article" date="2014" name="Front. Microbiol.">
        <title>High frequency of phylogenetically diverse reductive dehalogenase-homologous genes in deep subseafloor sedimentary metagenomes.</title>
        <authorList>
            <person name="Kawai M."/>
            <person name="Futagami T."/>
            <person name="Toyoda A."/>
            <person name="Takaki Y."/>
            <person name="Nishi S."/>
            <person name="Hori S."/>
            <person name="Arai W."/>
            <person name="Tsubouchi T."/>
            <person name="Morono Y."/>
            <person name="Uchiyama I."/>
            <person name="Ito T."/>
            <person name="Fujiyama A."/>
            <person name="Inagaki F."/>
            <person name="Takami H."/>
        </authorList>
    </citation>
    <scope>NUCLEOTIDE SEQUENCE</scope>
    <source>
        <strain evidence="4">Expedition CK06-06</strain>
    </source>
</reference>
<sequence>CAFRIGEDRRVLLPVMIHLDGFYLSHVIEPVLFPEQSQVDKFLPPYQYPMPLHPDRPVTMGAFGPPIIYSETKKAQEVNLEAAKEVILQCWDDFGKTFQRYYSPVECYHSEDARVLLLTMGSFSETAMTAIDKMRGEGKDIGLIRLRLWRPFPFKEIRQAVKNAEVLIVLDRALSFGGPGGPVCSEVRSALYSEDRRPKVIGFIGGLGGRDITPAGFEEIVSRGIEISQKGSDQEFEIFGVRE</sequence>
<proteinExistence type="predicted"/>
<evidence type="ECO:0000256" key="1">
    <source>
        <dbReference type="ARBA" id="ARBA00023002"/>
    </source>
</evidence>
<dbReference type="Pfam" id="PF01855">
    <property type="entry name" value="POR_N"/>
    <property type="match status" value="1"/>
</dbReference>
<dbReference type="InterPro" id="IPR002880">
    <property type="entry name" value="Pyrv_Fd/Flavodoxin_OxRdtase_N"/>
</dbReference>
<dbReference type="Gene3D" id="3.40.50.920">
    <property type="match status" value="1"/>
</dbReference>